<name>A0A0C2SNR0_AMAMK</name>
<dbReference type="InterPro" id="IPR035899">
    <property type="entry name" value="DBL_dom_sf"/>
</dbReference>
<feature type="compositionally biased region" description="Basic and acidic residues" evidence="1">
    <location>
        <begin position="23"/>
        <end position="32"/>
    </location>
</feature>
<dbReference type="PROSITE" id="PS50010">
    <property type="entry name" value="DH_2"/>
    <property type="match status" value="1"/>
</dbReference>
<feature type="region of interest" description="Disordered" evidence="1">
    <location>
        <begin position="1"/>
        <end position="56"/>
    </location>
</feature>
<dbReference type="Gene3D" id="1.20.900.10">
    <property type="entry name" value="Dbl homology (DH) domain"/>
    <property type="match status" value="1"/>
</dbReference>
<evidence type="ECO:0000313" key="4">
    <source>
        <dbReference type="Proteomes" id="UP000054549"/>
    </source>
</evidence>
<dbReference type="AlphaFoldDB" id="A0A0C2SNR0"/>
<protein>
    <recommendedName>
        <fullName evidence="2">DH domain-containing protein</fullName>
    </recommendedName>
</protein>
<feature type="domain" description="DH" evidence="2">
    <location>
        <begin position="745"/>
        <end position="939"/>
    </location>
</feature>
<feature type="compositionally biased region" description="Basic and acidic residues" evidence="1">
    <location>
        <begin position="571"/>
        <end position="583"/>
    </location>
</feature>
<feature type="compositionally biased region" description="Polar residues" evidence="1">
    <location>
        <begin position="184"/>
        <end position="201"/>
    </location>
</feature>
<feature type="region of interest" description="Disordered" evidence="1">
    <location>
        <begin position="249"/>
        <end position="397"/>
    </location>
</feature>
<accession>A0A0C2SNR0</accession>
<dbReference type="EMBL" id="KN818492">
    <property type="protein sequence ID" value="KIL55619.1"/>
    <property type="molecule type" value="Genomic_DNA"/>
</dbReference>
<dbReference type="SUPFAM" id="SSF48065">
    <property type="entry name" value="DBL homology domain (DH-domain)"/>
    <property type="match status" value="1"/>
</dbReference>
<feature type="compositionally biased region" description="Low complexity" evidence="1">
    <location>
        <begin position="313"/>
        <end position="323"/>
    </location>
</feature>
<dbReference type="GO" id="GO:0005085">
    <property type="term" value="F:guanyl-nucleotide exchange factor activity"/>
    <property type="evidence" value="ECO:0007669"/>
    <property type="project" value="InterPro"/>
</dbReference>
<reference evidence="3 4" key="1">
    <citation type="submission" date="2014-04" db="EMBL/GenBank/DDBJ databases">
        <title>Evolutionary Origins and Diversification of the Mycorrhizal Mutualists.</title>
        <authorList>
            <consortium name="DOE Joint Genome Institute"/>
            <consortium name="Mycorrhizal Genomics Consortium"/>
            <person name="Kohler A."/>
            <person name="Kuo A."/>
            <person name="Nagy L.G."/>
            <person name="Floudas D."/>
            <person name="Copeland A."/>
            <person name="Barry K.W."/>
            <person name="Cichocki N."/>
            <person name="Veneault-Fourrey C."/>
            <person name="LaButti K."/>
            <person name="Lindquist E.A."/>
            <person name="Lipzen A."/>
            <person name="Lundell T."/>
            <person name="Morin E."/>
            <person name="Murat C."/>
            <person name="Riley R."/>
            <person name="Ohm R."/>
            <person name="Sun H."/>
            <person name="Tunlid A."/>
            <person name="Henrissat B."/>
            <person name="Grigoriev I.V."/>
            <person name="Hibbett D.S."/>
            <person name="Martin F."/>
        </authorList>
    </citation>
    <scope>NUCLEOTIDE SEQUENCE [LARGE SCALE GENOMIC DNA]</scope>
    <source>
        <strain evidence="3 4">Koide BX008</strain>
    </source>
</reference>
<proteinExistence type="predicted"/>
<sequence length="1252" mass="138972">MQYQDFVPISYQPDASPSDSSLDSEKNVRESKNASSRRSKLPLSPKSNIRSRRQSEICGVPFLETQLIPSLRDTIDRMTRSPSRIATPSSRETLCDPKKADSFVASESRSPSFQCNTPLPPSDSSGPSMETLGSPARLAPKALKSVLRSPKTPKTPKTVASPPAHGSPALRSVKSMLSRKLKTPPSSKNQGISSKDIFPSSTENRAFQSNMRNRSFTDPAAFASPTKFLTGDQQLHTVYHQVTSSVDNEIPTTPLTRSPLLKSSIPRPANSKKRAQIAQPDSMTEESDMELRYETESRDRRRLTVANAEVYPSSSSASGFTSSAENVGRIPPKSPNTPKQYSSLRREPKWSRKGLGLILDPSDNDNHPRIHPSLVSKGTTDTTSRSTSHDSLAPESKRRQVALLKLVSGLDAEKHDLRRNERVSTSESEYRGEAGVAISGSVQTFDKSKEGTDDDASLYEDDVEEDGQCCQKADETFDLTVGMQSNAHQSSSSKLSQDNRTHRWAIHGSPDGLLVEPLAVVNPSTPGRSPSRTPVIRRSIYDGNSTLLSPAALKRRSIYIEQLNPPLDNPSTRREHGHEKISMDDAYSEEEQTDTDQSSVMSDTADVILARARRAFGIPQSDSEKFHENSEKRIYRATLAESDFSSAGSTFWHAARDDTTNGAGELSAGATSLFSILSNPDDDRVVQQNISAYMPRSKTFLAPNPPLEQGPAETRSCRSADVSTFQIPPAGMVGSDASLSDEVTTRQRIIRELCNSEETFVARLHVCVQSFIRPLRIKNSNVWVDGVPPDIAHFLDWFEDIANLHMHHIVKTLRSVQRAARAQDNVIQCIAEPLLPLIQKLEVYQPYLVRLSSVASMVSRLVQEGGNDFGEFVAIQQRTPECGGWGLDAFLLEPTNRLTKYCDIFSRLLSSTPKSHRDYLPTFSLLQSIDVIVRVMTEVKLREDEYDMMKELLSKIQGLPPGLSLATRERRLLCQGQLYLVRESHQVNASALDPGQATSPKPTFKERAGNRMSRLASAVQAWDTQRGRSDSIKSNASSCAGLSVRSRSSPDCRFHDAGRNFPPDESLMPIQLFLFSDLALLATSISQDPVNPMFQLIDEFGLSQVFHAELETSAQENDSVPVVLDLISLDEDLKISSMRLTTLHVRLTMRKEGDHSSIQQQIDEWRSAFQRCSQATLRLLSYPMVSNGMRIPKPNHLMTPFVDSGLPIPKSPSAQAFDMESGRNCDSAQQEREKRSWWSLRFQEVLHELSKS</sequence>
<dbReference type="SMART" id="SM00325">
    <property type="entry name" value="RhoGEF"/>
    <property type="match status" value="1"/>
</dbReference>
<dbReference type="Proteomes" id="UP000054549">
    <property type="component" value="Unassembled WGS sequence"/>
</dbReference>
<dbReference type="InterPro" id="IPR051092">
    <property type="entry name" value="FYVE_RhoGEF_PH"/>
</dbReference>
<evidence type="ECO:0000313" key="3">
    <source>
        <dbReference type="EMBL" id="KIL55619.1"/>
    </source>
</evidence>
<feature type="compositionally biased region" description="Low complexity" evidence="1">
    <location>
        <begin position="376"/>
        <end position="391"/>
    </location>
</feature>
<feature type="region of interest" description="Disordered" evidence="1">
    <location>
        <begin position="563"/>
        <end position="600"/>
    </location>
</feature>
<feature type="compositionally biased region" description="Basic and acidic residues" evidence="1">
    <location>
        <begin position="289"/>
        <end position="299"/>
    </location>
</feature>
<dbReference type="InParanoid" id="A0A0C2SNR0"/>
<organism evidence="3 4">
    <name type="scientific">Amanita muscaria (strain Koide BX008)</name>
    <dbReference type="NCBI Taxonomy" id="946122"/>
    <lineage>
        <taxon>Eukaryota</taxon>
        <taxon>Fungi</taxon>
        <taxon>Dikarya</taxon>
        <taxon>Basidiomycota</taxon>
        <taxon>Agaricomycotina</taxon>
        <taxon>Agaricomycetes</taxon>
        <taxon>Agaricomycetidae</taxon>
        <taxon>Agaricales</taxon>
        <taxon>Pluteineae</taxon>
        <taxon>Amanitaceae</taxon>
        <taxon>Amanita</taxon>
    </lineage>
</organism>
<feature type="region of interest" description="Disordered" evidence="1">
    <location>
        <begin position="1212"/>
        <end position="1235"/>
    </location>
</feature>
<evidence type="ECO:0000256" key="1">
    <source>
        <dbReference type="SAM" id="MobiDB-lite"/>
    </source>
</evidence>
<feature type="region of interest" description="Disordered" evidence="1">
    <location>
        <begin position="73"/>
        <end position="201"/>
    </location>
</feature>
<feature type="compositionally biased region" description="Polar residues" evidence="1">
    <location>
        <begin position="105"/>
        <end position="128"/>
    </location>
</feature>
<dbReference type="PANTHER" id="PTHR12673:SF159">
    <property type="entry name" value="LD03170P"/>
    <property type="match status" value="1"/>
</dbReference>
<dbReference type="HOGENOM" id="CLU_252085_0_0_1"/>
<gene>
    <name evidence="3" type="ORF">M378DRAFT_90630</name>
</gene>
<dbReference type="PANTHER" id="PTHR12673">
    <property type="entry name" value="FACIOGENITAL DYSPLASIA PROTEIN"/>
    <property type="match status" value="1"/>
</dbReference>
<dbReference type="GO" id="GO:0005737">
    <property type="term" value="C:cytoplasm"/>
    <property type="evidence" value="ECO:0007669"/>
    <property type="project" value="TreeGrafter"/>
</dbReference>
<feature type="compositionally biased region" description="Polar residues" evidence="1">
    <location>
        <begin position="80"/>
        <end position="92"/>
    </location>
</feature>
<evidence type="ECO:0000259" key="2">
    <source>
        <dbReference type="PROSITE" id="PS50010"/>
    </source>
</evidence>
<dbReference type="STRING" id="946122.A0A0C2SNR0"/>
<dbReference type="InterPro" id="IPR000219">
    <property type="entry name" value="DH_dom"/>
</dbReference>
<keyword evidence="4" id="KW-1185">Reference proteome</keyword>
<dbReference type="Pfam" id="PF00621">
    <property type="entry name" value="RhoGEF"/>
    <property type="match status" value="1"/>
</dbReference>
<dbReference type="OrthoDB" id="1716625at2759"/>